<accession>A0A5N5E6Z6</accession>
<evidence type="ECO:0000313" key="2">
    <source>
        <dbReference type="Proteomes" id="UP000325576"/>
    </source>
</evidence>
<dbReference type="Proteomes" id="UP000325576">
    <property type="component" value="Unassembled WGS sequence"/>
</dbReference>
<reference evidence="1 2" key="1">
    <citation type="journal article" date="2017" name="Poromechanics V (2013)">
        <title>Genomic Characterization of the Arsenic-Tolerant Actinobacterium, &lt;i&gt;Rhodococcus erythropolis&lt;/i&gt; S43.</title>
        <authorList>
            <person name="Retamal-Morales G."/>
            <person name="Mehnert M."/>
            <person name="Schwabe R."/>
            <person name="Tischler D."/>
            <person name="Schloemann M."/>
            <person name="Levican G.J."/>
        </authorList>
    </citation>
    <scope>NUCLEOTIDE SEQUENCE [LARGE SCALE GENOMIC DNA]</scope>
    <source>
        <strain evidence="1 2">S43</strain>
    </source>
</reference>
<gene>
    <name evidence="1" type="ORF">BS297_07515</name>
</gene>
<proteinExistence type="predicted"/>
<dbReference type="EMBL" id="MRBO01000249">
    <property type="protein sequence ID" value="KAB2586086.1"/>
    <property type="molecule type" value="Genomic_DNA"/>
</dbReference>
<sequence>MSDHRTEIHSGEFRQSRHYPVAAAVEDVAAQSFSRLYPDAQWPPVNAQFADVYRLAAWRLLTPITVVAALDCAVLTSREWLSLNECEQSEWIAQAQGTNSLLVRTAVGAMTAESVAAI</sequence>
<comment type="caution">
    <text evidence="1">The sequence shown here is derived from an EMBL/GenBank/DDBJ whole genome shotgun (WGS) entry which is preliminary data.</text>
</comment>
<name>A0A5N5E6Z6_RHOER</name>
<evidence type="ECO:0000313" key="1">
    <source>
        <dbReference type="EMBL" id="KAB2586086.1"/>
    </source>
</evidence>
<organism evidence="1 2">
    <name type="scientific">Rhodococcus erythropolis</name>
    <name type="common">Arthrobacter picolinophilus</name>
    <dbReference type="NCBI Taxonomy" id="1833"/>
    <lineage>
        <taxon>Bacteria</taxon>
        <taxon>Bacillati</taxon>
        <taxon>Actinomycetota</taxon>
        <taxon>Actinomycetes</taxon>
        <taxon>Mycobacteriales</taxon>
        <taxon>Nocardiaceae</taxon>
        <taxon>Rhodococcus</taxon>
        <taxon>Rhodococcus erythropolis group</taxon>
    </lineage>
</organism>
<dbReference type="AlphaFoldDB" id="A0A5N5E6Z6"/>
<protein>
    <submittedName>
        <fullName evidence="1">Uncharacterized protein</fullName>
    </submittedName>
</protein>